<dbReference type="RefSeq" id="WP_344037241.1">
    <property type="nucleotide sequence ID" value="NZ_BAAAKE010000006.1"/>
</dbReference>
<keyword evidence="1" id="KW-1133">Transmembrane helix</keyword>
<dbReference type="Proteomes" id="UP001595833">
    <property type="component" value="Unassembled WGS sequence"/>
</dbReference>
<evidence type="ECO:0000313" key="2">
    <source>
        <dbReference type="EMBL" id="MFC5057223.1"/>
    </source>
</evidence>
<protein>
    <submittedName>
        <fullName evidence="2">Uncharacterized protein</fullName>
    </submittedName>
</protein>
<accession>A0ABV9Y4R7</accession>
<keyword evidence="1" id="KW-0812">Transmembrane</keyword>
<evidence type="ECO:0000313" key="3">
    <source>
        <dbReference type="Proteomes" id="UP001595833"/>
    </source>
</evidence>
<sequence length="306" mass="32286">MDPSNSQDDTDGTDLTEEVEDFSTTRNTMSGSASAAVQAGMITGGVTQNTDQSTRNTYHVPGGWIGTVLLACSVILSAVLLVKAVDDDPPEQSRGDDSAVPLVAAVKPVTDPCSSDWFTSKPADEVRALLSEGEPRSWTDLAPLAEGASADRGLVMVTLQGLHPDRSVMITGIGIEVLSREPPPPGILLDAPCGGSDNYRHVDIDLDQPRPRAVGRPVDSNAVEEAHRKGWRVDPIAFPYEITSTDAETFLLDATTASCDCTWIAHFDWSAGGRTGRLTVPDGGSFRAVSSANATRCSTLTGLTCG</sequence>
<reference evidence="3" key="1">
    <citation type="journal article" date="2019" name="Int. J. Syst. Evol. Microbiol.">
        <title>The Global Catalogue of Microorganisms (GCM) 10K type strain sequencing project: providing services to taxonomists for standard genome sequencing and annotation.</title>
        <authorList>
            <consortium name="The Broad Institute Genomics Platform"/>
            <consortium name="The Broad Institute Genome Sequencing Center for Infectious Disease"/>
            <person name="Wu L."/>
            <person name="Ma J."/>
        </authorList>
    </citation>
    <scope>NUCLEOTIDE SEQUENCE [LARGE SCALE GENOMIC DNA]</scope>
    <source>
        <strain evidence="3">KCTC 12848</strain>
    </source>
</reference>
<keyword evidence="3" id="KW-1185">Reference proteome</keyword>
<proteinExistence type="predicted"/>
<organism evidence="2 3">
    <name type="scientific">Saccharothrix xinjiangensis</name>
    <dbReference type="NCBI Taxonomy" id="204798"/>
    <lineage>
        <taxon>Bacteria</taxon>
        <taxon>Bacillati</taxon>
        <taxon>Actinomycetota</taxon>
        <taxon>Actinomycetes</taxon>
        <taxon>Pseudonocardiales</taxon>
        <taxon>Pseudonocardiaceae</taxon>
        <taxon>Saccharothrix</taxon>
    </lineage>
</organism>
<evidence type="ECO:0000256" key="1">
    <source>
        <dbReference type="SAM" id="Phobius"/>
    </source>
</evidence>
<comment type="caution">
    <text evidence="2">The sequence shown here is derived from an EMBL/GenBank/DDBJ whole genome shotgun (WGS) entry which is preliminary data.</text>
</comment>
<gene>
    <name evidence="2" type="ORF">ACFPFM_26190</name>
</gene>
<keyword evidence="1" id="KW-0472">Membrane</keyword>
<name>A0ABV9Y4R7_9PSEU</name>
<feature type="transmembrane region" description="Helical" evidence="1">
    <location>
        <begin position="64"/>
        <end position="85"/>
    </location>
</feature>
<dbReference type="EMBL" id="JBHSJB010000027">
    <property type="protein sequence ID" value="MFC5057223.1"/>
    <property type="molecule type" value="Genomic_DNA"/>
</dbReference>